<dbReference type="InterPro" id="IPR010920">
    <property type="entry name" value="LSM_dom_sf"/>
</dbReference>
<dbReference type="PANTHER" id="PTHR34772">
    <property type="entry name" value="RNA-BINDING PROTEIN HFQ"/>
    <property type="match status" value="1"/>
</dbReference>
<dbReference type="CDD" id="cd01716">
    <property type="entry name" value="Hfq"/>
    <property type="match status" value="1"/>
</dbReference>
<reference evidence="4 5" key="1">
    <citation type="submission" date="2021-01" db="EMBL/GenBank/DDBJ databases">
        <title>Genome public.</title>
        <authorList>
            <person name="Liu C."/>
            <person name="Sun Q."/>
        </authorList>
    </citation>
    <scope>NUCLEOTIDE SEQUENCE [LARGE SCALE GENOMIC DNA]</scope>
    <source>
        <strain evidence="4 5">YIM B02564</strain>
    </source>
</reference>
<dbReference type="Pfam" id="PF17209">
    <property type="entry name" value="Hfq"/>
    <property type="match status" value="1"/>
</dbReference>
<keyword evidence="2" id="KW-0346">Stress response</keyword>
<gene>
    <name evidence="4" type="primary">hfq</name>
    <name evidence="4" type="ORF">JK635_23640</name>
</gene>
<accession>A0ABS1TV21</accession>
<dbReference type="InterPro" id="IPR005001">
    <property type="entry name" value="Hfq"/>
</dbReference>
<dbReference type="PROSITE" id="PS52002">
    <property type="entry name" value="SM"/>
    <property type="match status" value="1"/>
</dbReference>
<dbReference type="InterPro" id="IPR047575">
    <property type="entry name" value="Sm"/>
</dbReference>
<dbReference type="RefSeq" id="WP_202656404.1">
    <property type="nucleotide sequence ID" value="NZ_JAESWB010000399.1"/>
</dbReference>
<dbReference type="PANTHER" id="PTHR34772:SF1">
    <property type="entry name" value="RNA-BINDING PROTEIN HFQ"/>
    <property type="match status" value="1"/>
</dbReference>
<evidence type="ECO:0000259" key="3">
    <source>
        <dbReference type="PROSITE" id="PS52002"/>
    </source>
</evidence>
<dbReference type="NCBIfam" id="TIGR02383">
    <property type="entry name" value="Hfq"/>
    <property type="match status" value="1"/>
</dbReference>
<dbReference type="SUPFAM" id="SSF50182">
    <property type="entry name" value="Sm-like ribonucleoproteins"/>
    <property type="match status" value="1"/>
</dbReference>
<keyword evidence="1" id="KW-0694">RNA-binding</keyword>
<comment type="caution">
    <text evidence="4">The sequence shown here is derived from an EMBL/GenBank/DDBJ whole genome shotgun (WGS) entry which is preliminary data.</text>
</comment>
<dbReference type="EMBL" id="JAESWB010000399">
    <property type="protein sequence ID" value="MBL4955146.1"/>
    <property type="molecule type" value="Genomic_DNA"/>
</dbReference>
<proteinExistence type="predicted"/>
<protein>
    <submittedName>
        <fullName evidence="4">RNA chaperone Hfq</fullName>
    </submittedName>
</protein>
<name>A0ABS1TV21_9BACI</name>
<evidence type="ECO:0000313" key="5">
    <source>
        <dbReference type="Proteomes" id="UP000623967"/>
    </source>
</evidence>
<sequence length="65" mass="7278">MVERAVQGLQGEFLQELRASQRPVAVFLVNGIRLQGRIEVFDTYMVAVKSTVTQLVYKHAISTIA</sequence>
<keyword evidence="5" id="KW-1185">Reference proteome</keyword>
<organism evidence="4 5">
    <name type="scientific">Neobacillus paridis</name>
    <dbReference type="NCBI Taxonomy" id="2803862"/>
    <lineage>
        <taxon>Bacteria</taxon>
        <taxon>Bacillati</taxon>
        <taxon>Bacillota</taxon>
        <taxon>Bacilli</taxon>
        <taxon>Bacillales</taxon>
        <taxon>Bacillaceae</taxon>
        <taxon>Neobacillus</taxon>
    </lineage>
</organism>
<dbReference type="Proteomes" id="UP000623967">
    <property type="component" value="Unassembled WGS sequence"/>
</dbReference>
<evidence type="ECO:0000313" key="4">
    <source>
        <dbReference type="EMBL" id="MBL4955146.1"/>
    </source>
</evidence>
<dbReference type="Gene3D" id="2.30.30.100">
    <property type="match status" value="1"/>
</dbReference>
<evidence type="ECO:0000256" key="1">
    <source>
        <dbReference type="ARBA" id="ARBA00022884"/>
    </source>
</evidence>
<feature type="non-terminal residue" evidence="4">
    <location>
        <position position="65"/>
    </location>
</feature>
<feature type="domain" description="Sm" evidence="3">
    <location>
        <begin position="11"/>
        <end position="65"/>
    </location>
</feature>
<evidence type="ECO:0000256" key="2">
    <source>
        <dbReference type="ARBA" id="ARBA00023016"/>
    </source>
</evidence>